<accession>A0A9N7W559</accession>
<proteinExistence type="predicted"/>
<sequence>MPLTLDTFVVRLMPLRGLSYGFVRLSEKRGLQPVPETCRKLKATGASAIRARRLWNDLPEEIRGGGGGGGGGGGMDKAAQPSGDSW</sequence>
<dbReference type="AlphaFoldDB" id="A0A9N7W559"/>
<comment type="caution">
    <text evidence="2">The sequence shown here is derived from an EMBL/GenBank/DDBJ whole genome shotgun (WGS) entry which is preliminary data.</text>
</comment>
<dbReference type="EMBL" id="CADEAL010004484">
    <property type="protein sequence ID" value="CAB1460570.1"/>
    <property type="molecule type" value="Genomic_DNA"/>
</dbReference>
<dbReference type="Proteomes" id="UP001153269">
    <property type="component" value="Unassembled WGS sequence"/>
</dbReference>
<evidence type="ECO:0000313" key="3">
    <source>
        <dbReference type="Proteomes" id="UP001153269"/>
    </source>
</evidence>
<evidence type="ECO:0000256" key="1">
    <source>
        <dbReference type="SAM" id="MobiDB-lite"/>
    </source>
</evidence>
<evidence type="ECO:0000313" key="2">
    <source>
        <dbReference type="EMBL" id="CAB1460570.1"/>
    </source>
</evidence>
<protein>
    <submittedName>
        <fullName evidence="2">Uncharacterized protein</fullName>
    </submittedName>
</protein>
<reference evidence="2" key="1">
    <citation type="submission" date="2020-03" db="EMBL/GenBank/DDBJ databases">
        <authorList>
            <person name="Weist P."/>
        </authorList>
    </citation>
    <scope>NUCLEOTIDE SEQUENCE</scope>
</reference>
<keyword evidence="3" id="KW-1185">Reference proteome</keyword>
<feature type="compositionally biased region" description="Gly residues" evidence="1">
    <location>
        <begin position="64"/>
        <end position="75"/>
    </location>
</feature>
<name>A0A9N7W559_PLEPL</name>
<feature type="region of interest" description="Disordered" evidence="1">
    <location>
        <begin position="59"/>
        <end position="86"/>
    </location>
</feature>
<organism evidence="2 3">
    <name type="scientific">Pleuronectes platessa</name>
    <name type="common">European plaice</name>
    <dbReference type="NCBI Taxonomy" id="8262"/>
    <lineage>
        <taxon>Eukaryota</taxon>
        <taxon>Metazoa</taxon>
        <taxon>Chordata</taxon>
        <taxon>Craniata</taxon>
        <taxon>Vertebrata</taxon>
        <taxon>Euteleostomi</taxon>
        <taxon>Actinopterygii</taxon>
        <taxon>Neopterygii</taxon>
        <taxon>Teleostei</taxon>
        <taxon>Neoteleostei</taxon>
        <taxon>Acanthomorphata</taxon>
        <taxon>Carangaria</taxon>
        <taxon>Pleuronectiformes</taxon>
        <taxon>Pleuronectoidei</taxon>
        <taxon>Pleuronectidae</taxon>
        <taxon>Pleuronectes</taxon>
    </lineage>
</organism>
<gene>
    <name evidence="2" type="ORF">PLEPLA_LOCUS48421</name>
</gene>